<evidence type="ECO:0000313" key="9">
    <source>
        <dbReference type="Proteomes" id="UP000177870"/>
    </source>
</evidence>
<dbReference type="EMBL" id="CP017599">
    <property type="protein sequence ID" value="AOX01644.1"/>
    <property type="molecule type" value="Genomic_DNA"/>
</dbReference>
<organism evidence="8 9">
    <name type="scientific">Moorena producens PAL-8-15-08-1</name>
    <dbReference type="NCBI Taxonomy" id="1458985"/>
    <lineage>
        <taxon>Bacteria</taxon>
        <taxon>Bacillati</taxon>
        <taxon>Cyanobacteriota</taxon>
        <taxon>Cyanophyceae</taxon>
        <taxon>Coleofasciculales</taxon>
        <taxon>Coleofasciculaceae</taxon>
        <taxon>Moorena</taxon>
    </lineage>
</organism>
<evidence type="ECO:0000256" key="4">
    <source>
        <dbReference type="ARBA" id="ARBA00022836"/>
    </source>
</evidence>
<keyword evidence="6" id="KW-0812">Transmembrane</keyword>
<proteinExistence type="inferred from homology"/>
<dbReference type="SUPFAM" id="SSF81536">
    <property type="entry name" value="Subunit III of photosystem I reaction centre, PsaF"/>
    <property type="match status" value="1"/>
</dbReference>
<keyword evidence="6 7" id="KW-0732">Signal</keyword>
<feature type="chain" id="PRO_5009438869" description="Photosystem I reaction center subunit III" evidence="7">
    <location>
        <begin position="24"/>
        <end position="164"/>
    </location>
</feature>
<dbReference type="PANTHER" id="PTHR34939:SF1">
    <property type="entry name" value="PHOTOSYSTEM I REACTION CENTER SUBUNIT III, CHLOROPLASTIC"/>
    <property type="match status" value="1"/>
</dbReference>
<evidence type="ECO:0000313" key="8">
    <source>
        <dbReference type="EMBL" id="AOX01644.1"/>
    </source>
</evidence>
<dbReference type="InterPro" id="IPR036577">
    <property type="entry name" value="PSI_PsaF_sf"/>
</dbReference>
<dbReference type="Pfam" id="PF02507">
    <property type="entry name" value="PSI_PsaF"/>
    <property type="match status" value="1"/>
</dbReference>
<evidence type="ECO:0000256" key="1">
    <source>
        <dbReference type="ARBA" id="ARBA00008386"/>
    </source>
</evidence>
<dbReference type="GO" id="GO:0009538">
    <property type="term" value="C:photosystem I reaction center"/>
    <property type="evidence" value="ECO:0007669"/>
    <property type="project" value="UniProtKB-UniRule"/>
</dbReference>
<dbReference type="Gene3D" id="1.10.8.110">
    <property type="entry name" value="Photosystem I PsaF, reaction centre subunit III"/>
    <property type="match status" value="1"/>
</dbReference>
<gene>
    <name evidence="8" type="ORF">BJP34_21335</name>
</gene>
<dbReference type="KEGG" id="mpro:BJP34_21335"/>
<name>A0A1D8TVN5_9CYAN</name>
<keyword evidence="6" id="KW-1133">Transmembrane helix</keyword>
<keyword evidence="6" id="KW-0793">Thylakoid</keyword>
<dbReference type="InterPro" id="IPR003666">
    <property type="entry name" value="PSI_PsaF"/>
</dbReference>
<protein>
    <recommendedName>
        <fullName evidence="2 6">Photosystem I reaction center subunit III</fullName>
    </recommendedName>
    <alternativeName>
        <fullName evidence="5 6">PSI-F</fullName>
    </alternativeName>
</protein>
<keyword evidence="3 6" id="KW-0602">Photosynthesis</keyword>
<dbReference type="GO" id="GO:0015979">
    <property type="term" value="P:photosynthesis"/>
    <property type="evidence" value="ECO:0007669"/>
    <property type="project" value="UniProtKB-UniRule"/>
</dbReference>
<evidence type="ECO:0000256" key="6">
    <source>
        <dbReference type="RuleBase" id="RU368107"/>
    </source>
</evidence>
<dbReference type="PANTHER" id="PTHR34939">
    <property type="entry name" value="PHOTOSYSTEM I REACTION CENTER SUBUNIT III, CHLOROPLASTIC"/>
    <property type="match status" value="1"/>
</dbReference>
<keyword evidence="4 6" id="KW-0603">Photosystem I</keyword>
<comment type="function">
    <text evidence="6">Participates in efficiency of electron transfer from plastocyanin to P700 (or cytochrome c553 in algae and cyanobacteria). This plastocyanin-docking protein contributes to the specific association of plastocyanin to PSI.</text>
</comment>
<dbReference type="Proteomes" id="UP000177870">
    <property type="component" value="Chromosome"/>
</dbReference>
<feature type="transmembrane region" description="Helical" evidence="6">
    <location>
        <begin position="86"/>
        <end position="102"/>
    </location>
</feature>
<evidence type="ECO:0000256" key="5">
    <source>
        <dbReference type="ARBA" id="ARBA00033433"/>
    </source>
</evidence>
<dbReference type="STRING" id="1458985.BJP34_21335"/>
<dbReference type="GO" id="GO:0031676">
    <property type="term" value="C:plasma membrane-derived thylakoid membrane"/>
    <property type="evidence" value="ECO:0007669"/>
    <property type="project" value="UniProtKB-SubCell"/>
</dbReference>
<accession>A0A1D8TVN5</accession>
<dbReference type="RefSeq" id="WP_070394081.1">
    <property type="nucleotide sequence ID" value="NZ_CP017599.1"/>
</dbReference>
<sequence>MRRLLALIFAVSVWFCAISPASASLDHLTPCSESAAFQARKAEFVNTTADPNSGANRFERYSQALCGDEGYPRLIVDGRFSHMGDFLIPSLLFLYITGWIGWAGRSYLQAIQKGKNPEQKEIIIEVPLAFSKMLLAASWPLLAFKEITTGEMFAKDDEIPVSPR</sequence>
<evidence type="ECO:0000256" key="3">
    <source>
        <dbReference type="ARBA" id="ARBA00022531"/>
    </source>
</evidence>
<comment type="subcellular location">
    <subcellularLocation>
        <location evidence="6">Cellular thylakoid membrane</location>
    </subcellularLocation>
</comment>
<evidence type="ECO:0000256" key="7">
    <source>
        <dbReference type="SAM" id="SignalP"/>
    </source>
</evidence>
<reference evidence="9" key="1">
    <citation type="submission" date="2016-10" db="EMBL/GenBank/DDBJ databases">
        <title>Comparative genomics uncovers the prolific and rare metabolic potential of the cyanobacterial genus Moorea.</title>
        <authorList>
            <person name="Leao T."/>
            <person name="Castelao G."/>
            <person name="Korobeynikov A."/>
            <person name="Monroe E.A."/>
            <person name="Podell S."/>
            <person name="Glukhov E."/>
            <person name="Allen E."/>
            <person name="Gerwick W.H."/>
            <person name="Gerwick L."/>
        </authorList>
    </citation>
    <scope>NUCLEOTIDE SEQUENCE [LARGE SCALE GENOMIC DNA]</scope>
    <source>
        <strain evidence="9">PAL-8-15-08-1</strain>
    </source>
</reference>
<evidence type="ECO:0000256" key="2">
    <source>
        <dbReference type="ARBA" id="ARBA00016492"/>
    </source>
</evidence>
<comment type="similarity">
    <text evidence="1 6">Belongs to the PsaF family.</text>
</comment>
<keyword evidence="6" id="KW-0472">Membrane</keyword>
<dbReference type="AlphaFoldDB" id="A0A1D8TVN5"/>
<feature type="signal peptide" evidence="7">
    <location>
        <begin position="1"/>
        <end position="23"/>
    </location>
</feature>
<dbReference type="OrthoDB" id="512859at2"/>